<keyword evidence="1" id="KW-0460">Magnesium</keyword>
<dbReference type="Pfam" id="PF03737">
    <property type="entry name" value="RraA-like"/>
    <property type="match status" value="1"/>
</dbReference>
<gene>
    <name evidence="2" type="ORF">IM811_010067</name>
</gene>
<dbReference type="GO" id="GO:0008948">
    <property type="term" value="F:oxaloacetate decarboxylase activity"/>
    <property type="evidence" value="ECO:0007669"/>
    <property type="project" value="TreeGrafter"/>
</dbReference>
<comment type="caution">
    <text evidence="2">The sequence shown here is derived from an EMBL/GenBank/DDBJ whole genome shotgun (WGS) entry which is preliminary data.</text>
</comment>
<accession>A0A8H7NFA8</accession>
<reference evidence="2" key="1">
    <citation type="submission" date="2020-10" db="EMBL/GenBank/DDBJ databases">
        <title>High-Quality Genome Resource of Clonostachys rosea strain S41 by Oxford Nanopore Long-Read Sequencing.</title>
        <authorList>
            <person name="Wang H."/>
        </authorList>
    </citation>
    <scope>NUCLEOTIDE SEQUENCE</scope>
    <source>
        <strain evidence="2">S41</strain>
    </source>
</reference>
<proteinExistence type="predicted"/>
<feature type="binding site" evidence="1">
    <location>
        <begin position="111"/>
        <end position="114"/>
    </location>
    <ligand>
        <name>substrate</name>
    </ligand>
</feature>
<comment type="cofactor">
    <cofactor evidence="1">
        <name>Mg(2+)</name>
        <dbReference type="ChEBI" id="CHEBI:18420"/>
    </cofactor>
</comment>
<dbReference type="AlphaFoldDB" id="A0A8H7NFA8"/>
<feature type="binding site" evidence="1">
    <location>
        <position position="134"/>
    </location>
    <ligand>
        <name>Mg(2+)</name>
        <dbReference type="ChEBI" id="CHEBI:18420"/>
    </ligand>
</feature>
<dbReference type="EMBL" id="JADCTT010000003">
    <property type="protein sequence ID" value="KAF9754626.1"/>
    <property type="molecule type" value="Genomic_DNA"/>
</dbReference>
<dbReference type="InterPro" id="IPR036704">
    <property type="entry name" value="RraA/RraA-like_sf"/>
</dbReference>
<evidence type="ECO:0000256" key="1">
    <source>
        <dbReference type="PIRSR" id="PIRSR605493-1"/>
    </source>
</evidence>
<evidence type="ECO:0008006" key="4">
    <source>
        <dbReference type="Google" id="ProtNLM"/>
    </source>
</evidence>
<dbReference type="Gene3D" id="3.50.30.40">
    <property type="entry name" value="Ribonuclease E inhibitor RraA/RraA-like"/>
    <property type="match status" value="1"/>
</dbReference>
<dbReference type="InterPro" id="IPR005493">
    <property type="entry name" value="RraA/RraA-like"/>
</dbReference>
<keyword evidence="1" id="KW-0479">Metal-binding</keyword>
<dbReference type="GO" id="GO:0046872">
    <property type="term" value="F:metal ion binding"/>
    <property type="evidence" value="ECO:0007669"/>
    <property type="project" value="UniProtKB-KW"/>
</dbReference>
<sequence length="252" mass="26350">MTTDDIAINALRHYTACDVSDALLKLKVANAGFIPDLSLYTTPDPSSPPAVVTVAPVSTVLFAPKSATPAARPSNLPDPNIPKDVHWADLTQPDTLVVLQQPPSQANAICGGIMALRIKVLRAKGIVVAGRIRDLTELQSTGLPVWARGTSTVGAGGGSTPWATQVPLDIDGTAVAPGDLAVCDSVNGVVVIPGIGCGKSSSCFPSSLRLTIRPRRTLPRVCLSMRPSSNTEAICKTNKGRVVDRQSTLPYP</sequence>
<organism evidence="2 3">
    <name type="scientific">Bionectria ochroleuca</name>
    <name type="common">Gliocladium roseum</name>
    <dbReference type="NCBI Taxonomy" id="29856"/>
    <lineage>
        <taxon>Eukaryota</taxon>
        <taxon>Fungi</taxon>
        <taxon>Dikarya</taxon>
        <taxon>Ascomycota</taxon>
        <taxon>Pezizomycotina</taxon>
        <taxon>Sordariomycetes</taxon>
        <taxon>Hypocreomycetidae</taxon>
        <taxon>Hypocreales</taxon>
        <taxon>Bionectriaceae</taxon>
        <taxon>Clonostachys</taxon>
    </lineage>
</organism>
<evidence type="ECO:0000313" key="2">
    <source>
        <dbReference type="EMBL" id="KAF9754626.1"/>
    </source>
</evidence>
<evidence type="ECO:0000313" key="3">
    <source>
        <dbReference type="Proteomes" id="UP000616885"/>
    </source>
</evidence>
<dbReference type="SUPFAM" id="SSF89562">
    <property type="entry name" value="RraA-like"/>
    <property type="match status" value="1"/>
</dbReference>
<feature type="binding site" evidence="1">
    <location>
        <position position="133"/>
    </location>
    <ligand>
        <name>substrate</name>
    </ligand>
</feature>
<dbReference type="CDD" id="cd16841">
    <property type="entry name" value="RraA_family"/>
    <property type="match status" value="1"/>
</dbReference>
<dbReference type="GO" id="GO:0047443">
    <property type="term" value="F:4-hydroxy-4-methyl-2-oxoglutarate aldolase activity"/>
    <property type="evidence" value="ECO:0007669"/>
    <property type="project" value="TreeGrafter"/>
</dbReference>
<dbReference type="PANTHER" id="PTHR33254:SF4">
    <property type="entry name" value="4-HYDROXY-4-METHYL-2-OXOGLUTARATE ALDOLASE 3-RELATED"/>
    <property type="match status" value="1"/>
</dbReference>
<protein>
    <recommendedName>
        <fullName evidence="4">4-hydroxy-4-methyl-2-oxoglutarate aldolase</fullName>
    </recommendedName>
</protein>
<dbReference type="PANTHER" id="PTHR33254">
    <property type="entry name" value="4-HYDROXY-4-METHYL-2-OXOGLUTARATE ALDOLASE 3-RELATED"/>
    <property type="match status" value="1"/>
</dbReference>
<dbReference type="Proteomes" id="UP000616885">
    <property type="component" value="Unassembled WGS sequence"/>
</dbReference>
<name>A0A8H7NFA8_BIOOC</name>